<organism evidence="3 4">
    <name type="scientific">Solilutibacter oculi</name>
    <dbReference type="NCBI Taxonomy" id="2698682"/>
    <lineage>
        <taxon>Bacteria</taxon>
        <taxon>Pseudomonadati</taxon>
        <taxon>Pseudomonadota</taxon>
        <taxon>Gammaproteobacteria</taxon>
        <taxon>Lysobacterales</taxon>
        <taxon>Lysobacteraceae</taxon>
        <taxon>Solilutibacter</taxon>
    </lineage>
</organism>
<feature type="signal peptide" evidence="2">
    <location>
        <begin position="1"/>
        <end position="23"/>
    </location>
</feature>
<reference evidence="4" key="1">
    <citation type="submission" date="2018-05" db="EMBL/GenBank/DDBJ databases">
        <title>Luteimonas pekinense sp. nov., isolated from human Meibomian gland secretions, Beijing, China.</title>
        <authorList>
            <person name="Wen T."/>
            <person name="Bai H."/>
            <person name="Lv H."/>
        </authorList>
    </citation>
    <scope>NUCLEOTIDE SEQUENCE [LARGE SCALE GENOMIC DNA]</scope>
    <source>
        <strain evidence="4">83-4</strain>
    </source>
</reference>
<proteinExistence type="predicted"/>
<protein>
    <recommendedName>
        <fullName evidence="5">DUF3298 domain-containing protein</fullName>
    </recommendedName>
</protein>
<evidence type="ECO:0000313" key="4">
    <source>
        <dbReference type="Proteomes" id="UP000251842"/>
    </source>
</evidence>
<dbReference type="EMBL" id="CP029556">
    <property type="protein sequence ID" value="AXA83438.1"/>
    <property type="molecule type" value="Genomic_DNA"/>
</dbReference>
<dbReference type="KEGG" id="lue:DCD74_00900"/>
<feature type="region of interest" description="Disordered" evidence="1">
    <location>
        <begin position="77"/>
        <end position="96"/>
    </location>
</feature>
<keyword evidence="2" id="KW-0732">Signal</keyword>
<evidence type="ECO:0000256" key="1">
    <source>
        <dbReference type="SAM" id="MobiDB-lite"/>
    </source>
</evidence>
<name>A0A344J328_9GAMM</name>
<feature type="chain" id="PRO_5016938791" description="DUF3298 domain-containing protein" evidence="2">
    <location>
        <begin position="24"/>
        <end position="380"/>
    </location>
</feature>
<accession>A0A344J328</accession>
<evidence type="ECO:0000256" key="2">
    <source>
        <dbReference type="SAM" id="SignalP"/>
    </source>
</evidence>
<dbReference type="OrthoDB" id="7543403at2"/>
<sequence length="380" mass="42851">MDITRCIVPAVVMAMLPFASAQAADDIQVWQGTLGQQAIVMKRDDGRCGGRYFYRRHRIDITLMGDDKAARCTMQEMPPRWSDDTPKPEWRMQSPQGERWQGEWVGVDGKRLPIALTRVRALPAAKEASLTALRGDFDPYAYLRLSALALKPAKRETVNGYALQWRSQPDSGIEMFDVAAGYTPEARARINQLLHRRLWEWVNAAFECRSGNGAEGSDFDTRTTLRHIDARVLSASLFTSYYCGGAHPDFGDAPLNIDARTGRELDLEDVLWVGKGKPLHDGPGDEWNAAWADYRGEVFAPWVVKQLARRYTAEMAAPRDEGSCDYRDPEFWKFPAWYVTPKGIHLAASFARVARACDDPDWAVLPWPVVDAHRGAVRLH</sequence>
<dbReference type="AlphaFoldDB" id="A0A344J328"/>
<evidence type="ECO:0008006" key="5">
    <source>
        <dbReference type="Google" id="ProtNLM"/>
    </source>
</evidence>
<gene>
    <name evidence="3" type="ORF">DCD74_00900</name>
</gene>
<dbReference type="RefSeq" id="WP_112925660.1">
    <property type="nucleotide sequence ID" value="NZ_CP029556.1"/>
</dbReference>
<keyword evidence="4" id="KW-1185">Reference proteome</keyword>
<evidence type="ECO:0000313" key="3">
    <source>
        <dbReference type="EMBL" id="AXA83438.1"/>
    </source>
</evidence>
<feature type="compositionally biased region" description="Basic and acidic residues" evidence="1">
    <location>
        <begin position="81"/>
        <end position="90"/>
    </location>
</feature>
<dbReference type="Proteomes" id="UP000251842">
    <property type="component" value="Chromosome"/>
</dbReference>